<proteinExistence type="predicted"/>
<name>C6Y3K4_PEDHD</name>
<dbReference type="STRING" id="485917.Phep_1064"/>
<evidence type="ECO:0000313" key="3">
    <source>
        <dbReference type="Proteomes" id="UP000000852"/>
    </source>
</evidence>
<evidence type="ECO:0000313" key="2">
    <source>
        <dbReference type="EMBL" id="ACU03283.1"/>
    </source>
</evidence>
<protein>
    <recommendedName>
        <fullName evidence="4">Peptidase S74 domain-containing protein</fullName>
    </recommendedName>
</protein>
<organism evidence="2 3">
    <name type="scientific">Pedobacter heparinus (strain ATCC 13125 / DSM 2366 / CIP 104194 / JCM 7457 / NBRC 12017 / NCIMB 9290 / NRRL B-14731 / HIM 762-3)</name>
    <dbReference type="NCBI Taxonomy" id="485917"/>
    <lineage>
        <taxon>Bacteria</taxon>
        <taxon>Pseudomonadati</taxon>
        <taxon>Bacteroidota</taxon>
        <taxon>Sphingobacteriia</taxon>
        <taxon>Sphingobacteriales</taxon>
        <taxon>Sphingobacteriaceae</taxon>
        <taxon>Pedobacter</taxon>
    </lineage>
</organism>
<evidence type="ECO:0008006" key="4">
    <source>
        <dbReference type="Google" id="ProtNLM"/>
    </source>
</evidence>
<dbReference type="HOGENOM" id="CLU_044440_1_0_10"/>
<dbReference type="AlphaFoldDB" id="C6Y3K4"/>
<feature type="chain" id="PRO_5002974547" description="Peptidase S74 domain-containing protein" evidence="1">
    <location>
        <begin position="20"/>
        <end position="399"/>
    </location>
</feature>
<dbReference type="eggNOG" id="COG1044">
    <property type="taxonomic scope" value="Bacteria"/>
</dbReference>
<dbReference type="EMBL" id="CP001681">
    <property type="protein sequence ID" value="ACU03283.1"/>
    <property type="molecule type" value="Genomic_DNA"/>
</dbReference>
<dbReference type="OrthoDB" id="9808753at2"/>
<keyword evidence="1" id="KW-0732">Signal</keyword>
<dbReference type="KEGG" id="phe:Phep_1064"/>
<gene>
    <name evidence="2" type="ordered locus">Phep_1064</name>
</gene>
<dbReference type="RefSeq" id="WP_012781227.1">
    <property type="nucleotide sequence ID" value="NC_013061.1"/>
</dbReference>
<accession>C6Y3K4</accession>
<sequence>MKISVLGVLTLFFISSVYAQDMSYNTITTTSIDANNPNSIRIIGQNNPVGPVSARNISFDFESAGKAQIQAYRNSSMGTTLQFLTNDDGDPFMGAPTVRMQISRNGNVGIGLTNPTARLSVVHGEGYGKVANFSSALGDEHVGIGTESNGFSWIGTTSNHNFQIYANNEAKLSVLANGSVGIGTIAPAHKLTVLMDAWTNGEGVAVQAVTSTGTGSQPGYALLNSSGNKRMYSYLDVFTDTYNIGNASGTSLMTLNQNGNVGIGTVTPGEKLSVNGNIRAKEIKVENANWPDYVFTKEYQLPTLQATENHIKEKGHLPGIPSAVEVKANGIDLGEMNAKLLQKIEELTLYMIEQNKRIQTQNEKLALQEMLSIASKKDSELQQKQIDQLKQQLREINLK</sequence>
<feature type="signal peptide" evidence="1">
    <location>
        <begin position="1"/>
        <end position="19"/>
    </location>
</feature>
<evidence type="ECO:0000256" key="1">
    <source>
        <dbReference type="SAM" id="SignalP"/>
    </source>
</evidence>
<reference evidence="2 3" key="1">
    <citation type="journal article" date="2009" name="Stand. Genomic Sci.">
        <title>Complete genome sequence of Pedobacter heparinus type strain (HIM 762-3).</title>
        <authorList>
            <person name="Han C."/>
            <person name="Spring S."/>
            <person name="Lapidus A."/>
            <person name="Del Rio T.G."/>
            <person name="Tice H."/>
            <person name="Copeland A."/>
            <person name="Cheng J.F."/>
            <person name="Lucas S."/>
            <person name="Chen F."/>
            <person name="Nolan M."/>
            <person name="Bruce D."/>
            <person name="Goodwin L."/>
            <person name="Pitluck S."/>
            <person name="Ivanova N."/>
            <person name="Mavromatis K."/>
            <person name="Mikhailova N."/>
            <person name="Pati A."/>
            <person name="Chen A."/>
            <person name="Palaniappan K."/>
            <person name="Land M."/>
            <person name="Hauser L."/>
            <person name="Chang Y.J."/>
            <person name="Jeffries C.C."/>
            <person name="Saunders E."/>
            <person name="Chertkov O."/>
            <person name="Brettin T."/>
            <person name="Goker M."/>
            <person name="Rohde M."/>
            <person name="Bristow J."/>
            <person name="Eisen J.A."/>
            <person name="Markowitz V."/>
            <person name="Hugenholtz P."/>
            <person name="Kyrpides N.C."/>
            <person name="Klenk H.P."/>
            <person name="Detter J.C."/>
        </authorList>
    </citation>
    <scope>NUCLEOTIDE SEQUENCE [LARGE SCALE GENOMIC DNA]</scope>
    <source>
        <strain evidence="3">ATCC 13125 / DSM 2366 / CIP 104194 / JCM 7457 / NBRC 12017 / NCIMB 9290 / NRRL B-14731 / HIM 762-3</strain>
    </source>
</reference>
<dbReference type="Proteomes" id="UP000000852">
    <property type="component" value="Chromosome"/>
</dbReference>
<keyword evidence="3" id="KW-1185">Reference proteome</keyword>